<evidence type="ECO:0000313" key="5">
    <source>
        <dbReference type="Proteomes" id="UP000470082"/>
    </source>
</evidence>
<sequence>MQKRKLKISRLLLLILPIVLVIGIGIYMGFSSNKKEEETSVETIATIMIDAGHGGYDGGTVGEDGTCEKDLTLAIALKMGEELEKINPEIKVLYTRTSDDISWSENEEDDLKERVELAKKEKADYFISIHINSNEDSSVYGYYSNVRANDSISMDIASKISENLFESGWKEDLGTRTTEYEALYVVDYLEIPSILFEAGFITNPEECARLNKEENQDLIAHALAKAYNDYIKQAQN</sequence>
<keyword evidence="2" id="KW-0812">Transmembrane</keyword>
<evidence type="ECO:0000259" key="3">
    <source>
        <dbReference type="SMART" id="SM00646"/>
    </source>
</evidence>
<dbReference type="RefSeq" id="WP_154459974.1">
    <property type="nucleotide sequence ID" value="NZ_VUMM01000007.1"/>
</dbReference>
<protein>
    <submittedName>
        <fullName evidence="4">N-acetylmuramoyl-L-alanine amidase</fullName>
    </submittedName>
</protein>
<accession>A0A7X2N2T3</accession>
<feature type="transmembrane region" description="Helical" evidence="2">
    <location>
        <begin position="12"/>
        <end position="30"/>
    </location>
</feature>
<keyword evidence="1" id="KW-0378">Hydrolase</keyword>
<gene>
    <name evidence="4" type="ORF">FYJ50_04870</name>
</gene>
<dbReference type="Proteomes" id="UP000470082">
    <property type="component" value="Unassembled WGS sequence"/>
</dbReference>
<dbReference type="SUPFAM" id="SSF53187">
    <property type="entry name" value="Zn-dependent exopeptidases"/>
    <property type="match status" value="1"/>
</dbReference>
<dbReference type="GO" id="GO:0030288">
    <property type="term" value="C:outer membrane-bounded periplasmic space"/>
    <property type="evidence" value="ECO:0007669"/>
    <property type="project" value="TreeGrafter"/>
</dbReference>
<reference evidence="4 5" key="1">
    <citation type="submission" date="2019-08" db="EMBL/GenBank/DDBJ databases">
        <title>In-depth cultivation of the pig gut microbiome towards novel bacterial diversity and tailored functional studies.</title>
        <authorList>
            <person name="Wylensek D."/>
            <person name="Hitch T.C.A."/>
            <person name="Clavel T."/>
        </authorList>
    </citation>
    <scope>NUCLEOTIDE SEQUENCE [LARGE SCALE GENOMIC DNA]</scope>
    <source>
        <strain evidence="4 5">LKV-178-WT-2G</strain>
    </source>
</reference>
<dbReference type="InterPro" id="IPR050695">
    <property type="entry name" value="N-acetylmuramoyl_amidase_3"/>
</dbReference>
<dbReference type="EMBL" id="VUMM01000007">
    <property type="protein sequence ID" value="MSS01438.1"/>
    <property type="molecule type" value="Genomic_DNA"/>
</dbReference>
<dbReference type="PANTHER" id="PTHR30404:SF0">
    <property type="entry name" value="N-ACETYLMURAMOYL-L-ALANINE AMIDASE AMIC"/>
    <property type="match status" value="1"/>
</dbReference>
<dbReference type="PANTHER" id="PTHR30404">
    <property type="entry name" value="N-ACETYLMURAMOYL-L-ALANINE AMIDASE"/>
    <property type="match status" value="1"/>
</dbReference>
<name>A0A7X2N2T3_9FIRM</name>
<evidence type="ECO:0000256" key="1">
    <source>
        <dbReference type="ARBA" id="ARBA00022801"/>
    </source>
</evidence>
<keyword evidence="2" id="KW-1133">Transmembrane helix</keyword>
<organism evidence="4 5">
    <name type="scientific">Floccifex porci</name>
    <dbReference type="NCBI Taxonomy" id="2606629"/>
    <lineage>
        <taxon>Bacteria</taxon>
        <taxon>Bacillati</taxon>
        <taxon>Bacillota</taxon>
        <taxon>Erysipelotrichia</taxon>
        <taxon>Erysipelotrichales</taxon>
        <taxon>Erysipelotrichaceae</taxon>
        <taxon>Floccifex</taxon>
    </lineage>
</organism>
<dbReference type="Pfam" id="PF01520">
    <property type="entry name" value="Amidase_3"/>
    <property type="match status" value="1"/>
</dbReference>
<dbReference type="AlphaFoldDB" id="A0A7X2N2T3"/>
<proteinExistence type="predicted"/>
<feature type="domain" description="MurNAc-LAA" evidence="3">
    <location>
        <begin position="115"/>
        <end position="228"/>
    </location>
</feature>
<evidence type="ECO:0000256" key="2">
    <source>
        <dbReference type="SAM" id="Phobius"/>
    </source>
</evidence>
<evidence type="ECO:0000313" key="4">
    <source>
        <dbReference type="EMBL" id="MSS01438.1"/>
    </source>
</evidence>
<dbReference type="SMART" id="SM00646">
    <property type="entry name" value="Ami_3"/>
    <property type="match status" value="1"/>
</dbReference>
<dbReference type="CDD" id="cd02696">
    <property type="entry name" value="MurNAc-LAA"/>
    <property type="match status" value="1"/>
</dbReference>
<comment type="caution">
    <text evidence="4">The sequence shown here is derived from an EMBL/GenBank/DDBJ whole genome shotgun (WGS) entry which is preliminary data.</text>
</comment>
<keyword evidence="5" id="KW-1185">Reference proteome</keyword>
<dbReference type="GO" id="GO:0008745">
    <property type="term" value="F:N-acetylmuramoyl-L-alanine amidase activity"/>
    <property type="evidence" value="ECO:0007669"/>
    <property type="project" value="InterPro"/>
</dbReference>
<dbReference type="InterPro" id="IPR002508">
    <property type="entry name" value="MurNAc-LAA_cat"/>
</dbReference>
<dbReference type="Gene3D" id="3.40.630.40">
    <property type="entry name" value="Zn-dependent exopeptidases"/>
    <property type="match status" value="1"/>
</dbReference>
<dbReference type="GO" id="GO:0009253">
    <property type="term" value="P:peptidoglycan catabolic process"/>
    <property type="evidence" value="ECO:0007669"/>
    <property type="project" value="InterPro"/>
</dbReference>
<keyword evidence="2" id="KW-0472">Membrane</keyword>